<proteinExistence type="predicted"/>
<organism evidence="1 2">
    <name type="scientific">Rotaria magnacalcarata</name>
    <dbReference type="NCBI Taxonomy" id="392030"/>
    <lineage>
        <taxon>Eukaryota</taxon>
        <taxon>Metazoa</taxon>
        <taxon>Spiralia</taxon>
        <taxon>Gnathifera</taxon>
        <taxon>Rotifera</taxon>
        <taxon>Eurotatoria</taxon>
        <taxon>Bdelloidea</taxon>
        <taxon>Philodinida</taxon>
        <taxon>Philodinidae</taxon>
        <taxon>Rotaria</taxon>
    </lineage>
</organism>
<reference evidence="1" key="1">
    <citation type="submission" date="2021-02" db="EMBL/GenBank/DDBJ databases">
        <authorList>
            <person name="Nowell W R."/>
        </authorList>
    </citation>
    <scope>NUCLEOTIDE SEQUENCE</scope>
</reference>
<comment type="caution">
    <text evidence="1">The sequence shown here is derived from an EMBL/GenBank/DDBJ whole genome shotgun (WGS) entry which is preliminary data.</text>
</comment>
<protein>
    <submittedName>
        <fullName evidence="1">Uncharacterized protein</fullName>
    </submittedName>
</protein>
<dbReference type="GO" id="GO:0016477">
    <property type="term" value="P:cell migration"/>
    <property type="evidence" value="ECO:0007669"/>
    <property type="project" value="TreeGrafter"/>
</dbReference>
<dbReference type="EMBL" id="CAJOBI010190059">
    <property type="protein sequence ID" value="CAF4958310.1"/>
    <property type="molecule type" value="Genomic_DNA"/>
</dbReference>
<dbReference type="InterPro" id="IPR051279">
    <property type="entry name" value="PP1-Reg/Actin-Interact_Protein"/>
</dbReference>
<feature type="non-terminal residue" evidence="1">
    <location>
        <position position="173"/>
    </location>
</feature>
<feature type="non-terminal residue" evidence="1">
    <location>
        <position position="1"/>
    </location>
</feature>
<evidence type="ECO:0000313" key="1">
    <source>
        <dbReference type="EMBL" id="CAF4958310.1"/>
    </source>
</evidence>
<name>A0A8S3CVW6_9BILA</name>
<dbReference type="InterPro" id="IPR032675">
    <property type="entry name" value="LRR_dom_sf"/>
</dbReference>
<dbReference type="Proteomes" id="UP000676336">
    <property type="component" value="Unassembled WGS sequence"/>
</dbReference>
<gene>
    <name evidence="1" type="ORF">SMN809_LOCUS54476</name>
</gene>
<dbReference type="PANTHER" id="PTHR24112:SF66">
    <property type="entry name" value="LEUCINE-RICH REPEAT, ISOFORM F"/>
    <property type="match status" value="1"/>
</dbReference>
<dbReference type="GO" id="GO:0034315">
    <property type="term" value="P:regulation of Arp2/3 complex-mediated actin nucleation"/>
    <property type="evidence" value="ECO:0007669"/>
    <property type="project" value="TreeGrafter"/>
</dbReference>
<accession>A0A8S3CVW6</accession>
<dbReference type="GO" id="GO:0005886">
    <property type="term" value="C:plasma membrane"/>
    <property type="evidence" value="ECO:0007669"/>
    <property type="project" value="TreeGrafter"/>
</dbReference>
<dbReference type="AlphaFoldDB" id="A0A8S3CVW6"/>
<evidence type="ECO:0000313" key="2">
    <source>
        <dbReference type="Proteomes" id="UP000676336"/>
    </source>
</evidence>
<sequence>MQRTISALKDLVIDSNLEYLSIADSKLKENTIDFLLALTYNASLKMLDIRGNLMGDTGARVITHIIQINRHLHTLFFDRNLLSFNSFEDIVNAMEENYTIQYLPIPITDIILMRITEKDRMEKIQILMNKLDSICTRNQQQRENLNSNDSSLLTTAANLSREINLSWENQQQL</sequence>
<dbReference type="SUPFAM" id="SSF52047">
    <property type="entry name" value="RNI-like"/>
    <property type="match status" value="1"/>
</dbReference>
<dbReference type="GO" id="GO:0030027">
    <property type="term" value="C:lamellipodium"/>
    <property type="evidence" value="ECO:0007669"/>
    <property type="project" value="TreeGrafter"/>
</dbReference>
<dbReference type="PANTHER" id="PTHR24112">
    <property type="entry name" value="LEUCINE-RICH REPEAT, ISOFORM F-RELATED"/>
    <property type="match status" value="1"/>
</dbReference>
<dbReference type="Gene3D" id="3.80.10.10">
    <property type="entry name" value="Ribonuclease Inhibitor"/>
    <property type="match status" value="1"/>
</dbReference>